<evidence type="ECO:0000313" key="3">
    <source>
        <dbReference type="Proteomes" id="UP000825935"/>
    </source>
</evidence>
<dbReference type="AlphaFoldDB" id="A0A8T2TD34"/>
<gene>
    <name evidence="2" type="ORF">KP509_13G042400</name>
</gene>
<dbReference type="OrthoDB" id="16434at2759"/>
<proteinExistence type="predicted"/>
<feature type="region of interest" description="Disordered" evidence="1">
    <location>
        <begin position="74"/>
        <end position="97"/>
    </location>
</feature>
<dbReference type="Proteomes" id="UP000825935">
    <property type="component" value="Chromosome 13"/>
</dbReference>
<name>A0A8T2TD34_CERRI</name>
<comment type="caution">
    <text evidence="2">The sequence shown here is derived from an EMBL/GenBank/DDBJ whole genome shotgun (WGS) entry which is preliminary data.</text>
</comment>
<dbReference type="PANTHER" id="PTHR35316">
    <property type="entry name" value="28S RIBOSOMAL S34 PROTEIN"/>
    <property type="match status" value="1"/>
</dbReference>
<keyword evidence="3" id="KW-1185">Reference proteome</keyword>
<evidence type="ECO:0000313" key="2">
    <source>
        <dbReference type="EMBL" id="KAH7421147.1"/>
    </source>
</evidence>
<evidence type="ECO:0000256" key="1">
    <source>
        <dbReference type="SAM" id="MobiDB-lite"/>
    </source>
</evidence>
<dbReference type="Pfam" id="PF16053">
    <property type="entry name" value="MRP-S34"/>
    <property type="match status" value="1"/>
</dbReference>
<dbReference type="PANTHER" id="PTHR35316:SF1">
    <property type="entry name" value="28S RIBOSOMAL S34 PROTEIN"/>
    <property type="match status" value="1"/>
</dbReference>
<dbReference type="GO" id="GO:0003735">
    <property type="term" value="F:structural constituent of ribosome"/>
    <property type="evidence" value="ECO:0007669"/>
    <property type="project" value="InterPro"/>
</dbReference>
<accession>A0A8T2TD34</accession>
<organism evidence="2 3">
    <name type="scientific">Ceratopteris richardii</name>
    <name type="common">Triangle waterfern</name>
    <dbReference type="NCBI Taxonomy" id="49495"/>
    <lineage>
        <taxon>Eukaryota</taxon>
        <taxon>Viridiplantae</taxon>
        <taxon>Streptophyta</taxon>
        <taxon>Embryophyta</taxon>
        <taxon>Tracheophyta</taxon>
        <taxon>Polypodiopsida</taxon>
        <taxon>Polypodiidae</taxon>
        <taxon>Polypodiales</taxon>
        <taxon>Pteridineae</taxon>
        <taxon>Pteridaceae</taxon>
        <taxon>Parkerioideae</taxon>
        <taxon>Ceratopteris</taxon>
    </lineage>
</organism>
<reference evidence="2" key="1">
    <citation type="submission" date="2021-08" db="EMBL/GenBank/DDBJ databases">
        <title>WGS assembly of Ceratopteris richardii.</title>
        <authorList>
            <person name="Marchant D.B."/>
            <person name="Chen G."/>
            <person name="Jenkins J."/>
            <person name="Shu S."/>
            <person name="Leebens-Mack J."/>
            <person name="Grimwood J."/>
            <person name="Schmutz J."/>
            <person name="Soltis P."/>
            <person name="Soltis D."/>
            <person name="Chen Z.-H."/>
        </authorList>
    </citation>
    <scope>NUCLEOTIDE SEQUENCE</scope>
    <source>
        <strain evidence="2">Whitten #5841</strain>
        <tissue evidence="2">Leaf</tissue>
    </source>
</reference>
<dbReference type="InterPro" id="IPR032053">
    <property type="entry name" value="Ribosomal_mS34"/>
</dbReference>
<dbReference type="EMBL" id="CM035418">
    <property type="protein sequence ID" value="KAH7421147.1"/>
    <property type="molecule type" value="Genomic_DNA"/>
</dbReference>
<sequence>MAMATRRFMRPSILWAAWQGSKHLLSGGPERWLQRGAALSNSRIALPRTLAFPTRWGIFSPQIATSSTPCRTFSAAAAPGKNDSQGEGEKSAVAKKRKRKKTFMEVAQFLPNWGLGGRFKKSHWSLGDFYKVTKVKVYKSGRHGAAWGVFHKDAVPKTGEVQKIGGVNKRCWRYLPDADPTAVAWKRSEAQSPLKLVPFSQAEAFLDKKTPTEAASI</sequence>
<protein>
    <submittedName>
        <fullName evidence="2">Uncharacterized protein</fullName>
    </submittedName>
</protein>
<dbReference type="GO" id="GO:0005739">
    <property type="term" value="C:mitochondrion"/>
    <property type="evidence" value="ECO:0007669"/>
    <property type="project" value="InterPro"/>
</dbReference>